<evidence type="ECO:0000313" key="9">
    <source>
        <dbReference type="Proteomes" id="UP000786811"/>
    </source>
</evidence>
<keyword evidence="2" id="KW-0677">Repeat</keyword>
<protein>
    <submittedName>
        <fullName evidence="8">Similar to ZNF84: Zinc finger protein 84 (Homo sapiens)</fullName>
    </submittedName>
</protein>
<dbReference type="PANTHER" id="PTHR23235">
    <property type="entry name" value="KRUEPPEL-LIKE TRANSCRIPTION FACTOR"/>
    <property type="match status" value="1"/>
</dbReference>
<evidence type="ECO:0000256" key="5">
    <source>
        <dbReference type="PROSITE-ProRule" id="PRU00042"/>
    </source>
</evidence>
<evidence type="ECO:0000256" key="6">
    <source>
        <dbReference type="SAM" id="MobiDB-lite"/>
    </source>
</evidence>
<keyword evidence="9" id="KW-1185">Reference proteome</keyword>
<evidence type="ECO:0000259" key="7">
    <source>
        <dbReference type="PROSITE" id="PS50157"/>
    </source>
</evidence>
<dbReference type="Pfam" id="PF00096">
    <property type="entry name" value="zf-C2H2"/>
    <property type="match status" value="3"/>
</dbReference>
<proteinExistence type="predicted"/>
<evidence type="ECO:0000313" key="8">
    <source>
        <dbReference type="EMBL" id="CAG5077116.1"/>
    </source>
</evidence>
<dbReference type="SUPFAM" id="SSF57667">
    <property type="entry name" value="beta-beta-alpha zinc fingers"/>
    <property type="match status" value="2"/>
</dbReference>
<feature type="domain" description="C2H2-type" evidence="7">
    <location>
        <begin position="166"/>
        <end position="193"/>
    </location>
</feature>
<feature type="domain" description="C2H2-type" evidence="7">
    <location>
        <begin position="194"/>
        <end position="221"/>
    </location>
</feature>
<evidence type="ECO:0000256" key="2">
    <source>
        <dbReference type="ARBA" id="ARBA00022737"/>
    </source>
</evidence>
<dbReference type="Gene3D" id="3.30.160.60">
    <property type="entry name" value="Classic Zinc Finger"/>
    <property type="match status" value="3"/>
</dbReference>
<dbReference type="GO" id="GO:0000978">
    <property type="term" value="F:RNA polymerase II cis-regulatory region sequence-specific DNA binding"/>
    <property type="evidence" value="ECO:0007669"/>
    <property type="project" value="TreeGrafter"/>
</dbReference>
<sequence>MCSVKASFFRPWDSVDSESLSKFDDADLSANIKSEYEEENKSVSSRSDDSPNGSLDMLSNFVFNSSRDLTTFEGSIERTDRTNSPCDSCPSIASPNSAFTPTYTPISMDYLSGLGAGQFMSYDTVNLLQSPIYYPGHYPSVEEAVRLIHQQDIAAKQMKKLRPKKFRCEHCNVAFSNNGQLRGHVRIHTGERPFECDSCGKKFTRNEELTRHKRIHTGLRPHACVICGKRFGRKDHLKKHTRTHDNRGPFTLPHIGAFGHPSLLSPYFYSP</sequence>
<dbReference type="PROSITE" id="PS50157">
    <property type="entry name" value="ZINC_FINGER_C2H2_2"/>
    <property type="match status" value="3"/>
</dbReference>
<keyword evidence="3 5" id="KW-0863">Zinc-finger</keyword>
<name>A0A8J2EE05_COTCN</name>
<feature type="compositionally biased region" description="Polar residues" evidence="6">
    <location>
        <begin position="42"/>
        <end position="53"/>
    </location>
</feature>
<reference evidence="8" key="1">
    <citation type="submission" date="2021-04" db="EMBL/GenBank/DDBJ databases">
        <authorList>
            <person name="Chebbi M.A.C M."/>
        </authorList>
    </citation>
    <scope>NUCLEOTIDE SEQUENCE</scope>
</reference>
<dbReference type="PROSITE" id="PS00028">
    <property type="entry name" value="ZINC_FINGER_C2H2_1"/>
    <property type="match status" value="3"/>
</dbReference>
<gene>
    <name evidence="8" type="ORF">HICCMSTLAB_LOCUS2375</name>
</gene>
<dbReference type="SMART" id="SM00355">
    <property type="entry name" value="ZnF_C2H2"/>
    <property type="match status" value="3"/>
</dbReference>
<dbReference type="OrthoDB" id="8922241at2759"/>
<accession>A0A8J2EE05</accession>
<feature type="domain" description="C2H2-type" evidence="7">
    <location>
        <begin position="222"/>
        <end position="249"/>
    </location>
</feature>
<dbReference type="InterPro" id="IPR013087">
    <property type="entry name" value="Znf_C2H2_type"/>
</dbReference>
<evidence type="ECO:0000256" key="3">
    <source>
        <dbReference type="ARBA" id="ARBA00022771"/>
    </source>
</evidence>
<dbReference type="EMBL" id="CAJNRD030001117">
    <property type="protein sequence ID" value="CAG5077116.1"/>
    <property type="molecule type" value="Genomic_DNA"/>
</dbReference>
<dbReference type="GO" id="GO:0008270">
    <property type="term" value="F:zinc ion binding"/>
    <property type="evidence" value="ECO:0007669"/>
    <property type="project" value="UniProtKB-KW"/>
</dbReference>
<dbReference type="FunFam" id="3.30.160.60:FF:000624">
    <property type="entry name" value="zinc finger protein 697"/>
    <property type="match status" value="1"/>
</dbReference>
<dbReference type="AlphaFoldDB" id="A0A8J2EE05"/>
<dbReference type="InterPro" id="IPR036236">
    <property type="entry name" value="Znf_C2H2_sf"/>
</dbReference>
<evidence type="ECO:0000256" key="4">
    <source>
        <dbReference type="ARBA" id="ARBA00022833"/>
    </source>
</evidence>
<dbReference type="Proteomes" id="UP000786811">
    <property type="component" value="Unassembled WGS sequence"/>
</dbReference>
<keyword evidence="1" id="KW-0479">Metal-binding</keyword>
<dbReference type="GO" id="GO:0005634">
    <property type="term" value="C:nucleus"/>
    <property type="evidence" value="ECO:0007669"/>
    <property type="project" value="UniProtKB-ARBA"/>
</dbReference>
<evidence type="ECO:0000256" key="1">
    <source>
        <dbReference type="ARBA" id="ARBA00022723"/>
    </source>
</evidence>
<dbReference type="PANTHER" id="PTHR23235:SF139">
    <property type="entry name" value="HUCKEBEIN"/>
    <property type="match status" value="1"/>
</dbReference>
<dbReference type="FunFam" id="3.30.160.60:FF:002343">
    <property type="entry name" value="Zinc finger protein 33A"/>
    <property type="match status" value="1"/>
</dbReference>
<keyword evidence="4" id="KW-0862">Zinc</keyword>
<organism evidence="8 9">
    <name type="scientific">Cotesia congregata</name>
    <name type="common">Parasitoid wasp</name>
    <name type="synonym">Apanteles congregatus</name>
    <dbReference type="NCBI Taxonomy" id="51543"/>
    <lineage>
        <taxon>Eukaryota</taxon>
        <taxon>Metazoa</taxon>
        <taxon>Ecdysozoa</taxon>
        <taxon>Arthropoda</taxon>
        <taxon>Hexapoda</taxon>
        <taxon>Insecta</taxon>
        <taxon>Pterygota</taxon>
        <taxon>Neoptera</taxon>
        <taxon>Endopterygota</taxon>
        <taxon>Hymenoptera</taxon>
        <taxon>Apocrita</taxon>
        <taxon>Ichneumonoidea</taxon>
        <taxon>Braconidae</taxon>
        <taxon>Microgastrinae</taxon>
        <taxon>Cotesia</taxon>
    </lineage>
</organism>
<feature type="region of interest" description="Disordered" evidence="6">
    <location>
        <begin position="34"/>
        <end position="53"/>
    </location>
</feature>
<comment type="caution">
    <text evidence="8">The sequence shown here is derived from an EMBL/GenBank/DDBJ whole genome shotgun (WGS) entry which is preliminary data.</text>
</comment>
<dbReference type="FunFam" id="3.30.160.60:FF:000072">
    <property type="entry name" value="zinc finger protein 143 isoform X1"/>
    <property type="match status" value="1"/>
</dbReference>
<dbReference type="GO" id="GO:0000981">
    <property type="term" value="F:DNA-binding transcription factor activity, RNA polymerase II-specific"/>
    <property type="evidence" value="ECO:0007669"/>
    <property type="project" value="TreeGrafter"/>
</dbReference>